<protein>
    <submittedName>
        <fullName evidence="1">Uncharacterized protein</fullName>
    </submittedName>
</protein>
<dbReference type="RefSeq" id="XP_027618288.1">
    <property type="nucleotide sequence ID" value="XM_027762487.1"/>
</dbReference>
<proteinExistence type="predicted"/>
<dbReference type="AlphaFoldDB" id="A0A401GYY4"/>
<dbReference type="GeneID" id="38784292"/>
<accession>A0A401GYY4</accession>
<name>A0A401GYY4_9APHY</name>
<dbReference type="InParanoid" id="A0A401GYY4"/>
<dbReference type="EMBL" id="BFAD01000011">
    <property type="protein sequence ID" value="GBE87375.1"/>
    <property type="molecule type" value="Genomic_DNA"/>
</dbReference>
<sequence length="78" mass="8927">MTHWTHNAAMKMHMLEIVALTQKKVGLHFNARHATPVQLEGFDIEEMAKMMLTMAPLTWNLFGALLNANPALAKRRER</sequence>
<dbReference type="Proteomes" id="UP000287166">
    <property type="component" value="Unassembled WGS sequence"/>
</dbReference>
<dbReference type="OrthoDB" id="4743193at2759"/>
<comment type="caution">
    <text evidence="1">The sequence shown here is derived from an EMBL/GenBank/DDBJ whole genome shotgun (WGS) entry which is preliminary data.</text>
</comment>
<gene>
    <name evidence="1" type="ORF">SCP_1100500</name>
</gene>
<reference evidence="1 2" key="1">
    <citation type="journal article" date="2018" name="Sci. Rep.">
        <title>Genome sequence of the cauliflower mushroom Sparassis crispa (Hanabiratake) and its association with beneficial usage.</title>
        <authorList>
            <person name="Kiyama R."/>
            <person name="Furutani Y."/>
            <person name="Kawaguchi K."/>
            <person name="Nakanishi T."/>
        </authorList>
    </citation>
    <scope>NUCLEOTIDE SEQUENCE [LARGE SCALE GENOMIC DNA]</scope>
</reference>
<organism evidence="1 2">
    <name type="scientific">Sparassis crispa</name>
    <dbReference type="NCBI Taxonomy" id="139825"/>
    <lineage>
        <taxon>Eukaryota</taxon>
        <taxon>Fungi</taxon>
        <taxon>Dikarya</taxon>
        <taxon>Basidiomycota</taxon>
        <taxon>Agaricomycotina</taxon>
        <taxon>Agaricomycetes</taxon>
        <taxon>Polyporales</taxon>
        <taxon>Sparassidaceae</taxon>
        <taxon>Sparassis</taxon>
    </lineage>
</organism>
<dbReference type="STRING" id="139825.A0A401GYY4"/>
<keyword evidence="2" id="KW-1185">Reference proteome</keyword>
<evidence type="ECO:0000313" key="1">
    <source>
        <dbReference type="EMBL" id="GBE87375.1"/>
    </source>
</evidence>
<evidence type="ECO:0000313" key="2">
    <source>
        <dbReference type="Proteomes" id="UP000287166"/>
    </source>
</evidence>